<dbReference type="PANTHER" id="PTHR43191:SF12">
    <property type="entry name" value="RRNA METHYLASE"/>
    <property type="match status" value="1"/>
</dbReference>
<dbReference type="InterPro" id="IPR051259">
    <property type="entry name" value="rRNA_Methyltransferase"/>
</dbReference>
<dbReference type="SUPFAM" id="SSF75217">
    <property type="entry name" value="alpha/beta knot"/>
    <property type="match status" value="1"/>
</dbReference>
<organism evidence="4 5">
    <name type="scientific">Atopobium deltae</name>
    <dbReference type="NCBI Taxonomy" id="1393034"/>
    <lineage>
        <taxon>Bacteria</taxon>
        <taxon>Bacillati</taxon>
        <taxon>Actinomycetota</taxon>
        <taxon>Coriobacteriia</taxon>
        <taxon>Coriobacteriales</taxon>
        <taxon>Atopobiaceae</taxon>
        <taxon>Atopobium</taxon>
    </lineage>
</organism>
<gene>
    <name evidence="4" type="ORF">HMPREF3192_01108</name>
</gene>
<comment type="caution">
    <text evidence="4">The sequence shown here is derived from an EMBL/GenBank/DDBJ whole genome shotgun (WGS) entry which is preliminary data.</text>
</comment>
<dbReference type="SUPFAM" id="SSF55315">
    <property type="entry name" value="L30e-like"/>
    <property type="match status" value="1"/>
</dbReference>
<dbReference type="PATRIC" id="fig|1393034.3.peg.1076"/>
<dbReference type="EMBL" id="LSCR01000029">
    <property type="protein sequence ID" value="KXB33878.1"/>
    <property type="molecule type" value="Genomic_DNA"/>
</dbReference>
<dbReference type="GO" id="GO:0032259">
    <property type="term" value="P:methylation"/>
    <property type="evidence" value="ECO:0007669"/>
    <property type="project" value="UniProtKB-KW"/>
</dbReference>
<keyword evidence="2 4" id="KW-0808">Transferase</keyword>
<dbReference type="Gene3D" id="3.40.1280.10">
    <property type="match status" value="1"/>
</dbReference>
<sequence length="332" mass="36092">MIPSFTEDRSGIEDIKGVLTSSSVTSQFHFANFSSLHDKRQVPMLKRTDIQEGARRPVMPVIHIQSLDELNDPALQLYAGLAQHKLRLPHNSAKTHMIVESEIALRVALARGLKPVSFLLNEKKLQALADCLKALPDEIPVFVIPKELASTLVGYPLTRGIFGAFKRPAPNTPQQILHGARHIAVLEDVVDTTNIGAIFRSAAALNVDGIIAAPSCADPFSRRAIRVSMGNSLCIPHVYAPQEMWPQTLVELLKTEGFTCVALALNKKACPLDAPQLKKYPKLALFFGTEGTGLSSSVIEACDEIVQIPMSAGVDSLNVAAASAVVFWELCR</sequence>
<evidence type="ECO:0000256" key="1">
    <source>
        <dbReference type="ARBA" id="ARBA00022603"/>
    </source>
</evidence>
<keyword evidence="5" id="KW-1185">Reference proteome</keyword>
<accession>A0A133XSG7</accession>
<dbReference type="STRING" id="1393034.HMPREF3192_01108"/>
<dbReference type="PANTHER" id="PTHR43191">
    <property type="entry name" value="RRNA METHYLTRANSFERASE 3"/>
    <property type="match status" value="1"/>
</dbReference>
<evidence type="ECO:0000313" key="4">
    <source>
        <dbReference type="EMBL" id="KXB33878.1"/>
    </source>
</evidence>
<name>A0A133XSG7_9ACTN</name>
<proteinExistence type="predicted"/>
<dbReference type="InterPro" id="IPR029026">
    <property type="entry name" value="tRNA_m1G_MTases_N"/>
</dbReference>
<feature type="domain" description="tRNA/rRNA methyltransferase SpoU type" evidence="3">
    <location>
        <begin position="183"/>
        <end position="327"/>
    </location>
</feature>
<dbReference type="GO" id="GO:0003723">
    <property type="term" value="F:RNA binding"/>
    <property type="evidence" value="ECO:0007669"/>
    <property type="project" value="InterPro"/>
</dbReference>
<dbReference type="GO" id="GO:0008173">
    <property type="term" value="F:RNA methyltransferase activity"/>
    <property type="evidence" value="ECO:0007669"/>
    <property type="project" value="InterPro"/>
</dbReference>
<evidence type="ECO:0000313" key="5">
    <source>
        <dbReference type="Proteomes" id="UP000070675"/>
    </source>
</evidence>
<dbReference type="InterPro" id="IPR029028">
    <property type="entry name" value="Alpha/beta_knot_MTases"/>
</dbReference>
<keyword evidence="1 4" id="KW-0489">Methyltransferase</keyword>
<dbReference type="GO" id="GO:0006396">
    <property type="term" value="P:RNA processing"/>
    <property type="evidence" value="ECO:0007669"/>
    <property type="project" value="InterPro"/>
</dbReference>
<reference evidence="5" key="1">
    <citation type="submission" date="2016-01" db="EMBL/GenBank/DDBJ databases">
        <authorList>
            <person name="Mitreva M."/>
            <person name="Pepin K.H."/>
            <person name="Mihindukulasuriya K.A."/>
            <person name="Fulton R."/>
            <person name="Fronick C."/>
            <person name="O'Laughlin M."/>
            <person name="Miner T."/>
            <person name="Herter B."/>
            <person name="Rosa B.A."/>
            <person name="Cordes M."/>
            <person name="Tomlinson C."/>
            <person name="Wollam A."/>
            <person name="Palsikar V.B."/>
            <person name="Mardis E.R."/>
            <person name="Wilson R.K."/>
        </authorList>
    </citation>
    <scope>NUCLEOTIDE SEQUENCE [LARGE SCALE GENOMIC DNA]</scope>
    <source>
        <strain evidence="5">DNF00019</strain>
    </source>
</reference>
<dbReference type="InterPro" id="IPR001537">
    <property type="entry name" value="SpoU_MeTrfase"/>
</dbReference>
<dbReference type="Proteomes" id="UP000070675">
    <property type="component" value="Unassembled WGS sequence"/>
</dbReference>
<protein>
    <submittedName>
        <fullName evidence="4">RNA methyltransferase, TrmH family</fullName>
    </submittedName>
</protein>
<dbReference type="Pfam" id="PF00588">
    <property type="entry name" value="SpoU_methylase"/>
    <property type="match status" value="1"/>
</dbReference>
<dbReference type="InterPro" id="IPR029064">
    <property type="entry name" value="Ribosomal_eL30-like_sf"/>
</dbReference>
<dbReference type="AlphaFoldDB" id="A0A133XSG7"/>
<evidence type="ECO:0000256" key="2">
    <source>
        <dbReference type="ARBA" id="ARBA00022679"/>
    </source>
</evidence>
<dbReference type="CDD" id="cd18095">
    <property type="entry name" value="SpoU-like_rRNA-MTase"/>
    <property type="match status" value="1"/>
</dbReference>
<evidence type="ECO:0000259" key="3">
    <source>
        <dbReference type="Pfam" id="PF00588"/>
    </source>
</evidence>